<dbReference type="RefSeq" id="WP_422920306.1">
    <property type="nucleotide sequence ID" value="NZ_JAMZEJ010000007.1"/>
</dbReference>
<dbReference type="SUPFAM" id="SSF117916">
    <property type="entry name" value="Fe-S cluster assembly (FSCA) domain-like"/>
    <property type="match status" value="1"/>
</dbReference>
<evidence type="ECO:0000259" key="1">
    <source>
        <dbReference type="Pfam" id="PF01883"/>
    </source>
</evidence>
<name>A0ABT1W131_9PROT</name>
<dbReference type="InterPro" id="IPR034904">
    <property type="entry name" value="FSCA_dom_sf"/>
</dbReference>
<feature type="domain" description="MIP18 family-like" evidence="1">
    <location>
        <begin position="14"/>
        <end position="87"/>
    </location>
</feature>
<sequence length="268" mass="29308">MASLADPRAEPRLEQLRERLHAVTDPELDESVLSLGFVSSLSVDDRDHVAIGFRLPTYWCSANFAWIMAEDMRDAVRALPWVKGVSVSLDDHMFAAEINGAMAADRSFRDAFGAEADGSSLEAVRRTFERKAFGRRQLALAEALLADGWVASRLTSLRVRELSALAAHAEAVRHYLAKRAVPGPFGPDDPALVDEHNRTVAPERLAVHLSGLRGVVVNMEFNGALCRGLLAARYDEQDTVAPLAPRAPELIDFIRAAPRPSGGTTCKR</sequence>
<organism evidence="2 3">
    <name type="scientific">Rhizosaccharibacter radicis</name>
    <dbReference type="NCBI Taxonomy" id="2782605"/>
    <lineage>
        <taxon>Bacteria</taxon>
        <taxon>Pseudomonadati</taxon>
        <taxon>Pseudomonadota</taxon>
        <taxon>Alphaproteobacteria</taxon>
        <taxon>Acetobacterales</taxon>
        <taxon>Acetobacteraceae</taxon>
        <taxon>Rhizosaccharibacter</taxon>
    </lineage>
</organism>
<accession>A0ABT1W131</accession>
<gene>
    <name evidence="2" type="ORF">NFI88_11995</name>
</gene>
<comment type="caution">
    <text evidence="2">The sequence shown here is derived from an EMBL/GenBank/DDBJ whole genome shotgun (WGS) entry which is preliminary data.</text>
</comment>
<keyword evidence="3" id="KW-1185">Reference proteome</keyword>
<dbReference type="EMBL" id="JAMZEJ010000007">
    <property type="protein sequence ID" value="MCQ8241558.1"/>
    <property type="molecule type" value="Genomic_DNA"/>
</dbReference>
<reference evidence="2 3" key="1">
    <citation type="submission" date="2022-06" db="EMBL/GenBank/DDBJ databases">
        <title>Rhizosaccharibacter gen. nov. sp. nov. KSS12, endophytic bacteria isolated from sugarcane.</title>
        <authorList>
            <person name="Pitiwittayakul N."/>
        </authorList>
    </citation>
    <scope>NUCLEOTIDE SEQUENCE [LARGE SCALE GENOMIC DNA]</scope>
    <source>
        <strain evidence="2 3">KSS12</strain>
    </source>
</reference>
<evidence type="ECO:0000313" key="3">
    <source>
        <dbReference type="Proteomes" id="UP001524547"/>
    </source>
</evidence>
<proteinExistence type="predicted"/>
<dbReference type="InterPro" id="IPR002744">
    <property type="entry name" value="MIP18-like"/>
</dbReference>
<dbReference type="Gene3D" id="3.30.300.130">
    <property type="entry name" value="Fe-S cluster assembly (FSCA)"/>
    <property type="match status" value="1"/>
</dbReference>
<protein>
    <submittedName>
        <fullName evidence="2">Iron-sulfur cluster assembly protein</fullName>
    </submittedName>
</protein>
<evidence type="ECO:0000313" key="2">
    <source>
        <dbReference type="EMBL" id="MCQ8241558.1"/>
    </source>
</evidence>
<dbReference type="Pfam" id="PF01883">
    <property type="entry name" value="FeS_assembly_P"/>
    <property type="match status" value="1"/>
</dbReference>
<dbReference type="Proteomes" id="UP001524547">
    <property type="component" value="Unassembled WGS sequence"/>
</dbReference>